<organism evidence="12 13">
    <name type="scientific">Ceratosolen solmsi marchali</name>
    <dbReference type="NCBI Taxonomy" id="326594"/>
    <lineage>
        <taxon>Eukaryota</taxon>
        <taxon>Metazoa</taxon>
        <taxon>Ecdysozoa</taxon>
        <taxon>Arthropoda</taxon>
        <taxon>Hexapoda</taxon>
        <taxon>Insecta</taxon>
        <taxon>Pterygota</taxon>
        <taxon>Neoptera</taxon>
        <taxon>Endopterygota</taxon>
        <taxon>Hymenoptera</taxon>
        <taxon>Apocrita</taxon>
        <taxon>Proctotrupomorpha</taxon>
        <taxon>Chalcidoidea</taxon>
        <taxon>Agaonidae</taxon>
        <taxon>Agaoninae</taxon>
        <taxon>Ceratosolen</taxon>
    </lineage>
</organism>
<keyword evidence="5" id="KW-0862">Zinc</keyword>
<proteinExistence type="inferred from homology"/>
<keyword evidence="9" id="KW-0539">Nucleus</keyword>
<keyword evidence="7" id="KW-0238">DNA-binding</keyword>
<evidence type="ECO:0000256" key="4">
    <source>
        <dbReference type="ARBA" id="ARBA00022771"/>
    </source>
</evidence>
<name>A0AAJ7E255_9HYME</name>
<evidence type="ECO:0000256" key="8">
    <source>
        <dbReference type="ARBA" id="ARBA00023163"/>
    </source>
</evidence>
<evidence type="ECO:0000313" key="13">
    <source>
        <dbReference type="RefSeq" id="XP_011505076.1"/>
    </source>
</evidence>
<evidence type="ECO:0000256" key="1">
    <source>
        <dbReference type="ARBA" id="ARBA00004604"/>
    </source>
</evidence>
<dbReference type="CTD" id="9014"/>
<evidence type="ECO:0000256" key="10">
    <source>
        <dbReference type="SAM" id="MobiDB-lite"/>
    </source>
</evidence>
<dbReference type="Pfam" id="PF20645">
    <property type="entry name" value="Rrn7_cyclin_C"/>
    <property type="match status" value="1"/>
</dbReference>
<keyword evidence="6" id="KW-0805">Transcription regulation</keyword>
<keyword evidence="8" id="KW-0804">Transcription</keyword>
<sequence length="967" mass="112558">MLSQDANTQICALCNSTNFYKEDGYYFCSTCQTQNEDVREEVFDGRYDLTTKLRKIKIKSKKSDKTEIIGWTSWELYNFVLIGLTNQLIQIGADPSIKLTVLQLWSFYLTKLEVAFTSKSKKCIPKMARRYHKRDAEIIYGKIEQKKKKREKNQSSKTSSKSLSIMSSFVTNRSDSTRELNRSKKLLVASEYKKYLQSQANSDNDGVSSLSQSLNSLQSNLTQSNNNTYRIRFNKKARLEAKKLKVLSKKLPRAKRVNYCKKHVTTQYATGPDVLTPLKLLSILYLALRADNINIYISDLIRFCRESHLSYYNLDHLIPSEVILEKCDVTLLTQTTDITHKGVRRTATRVAKFLNVYELADPDFITLIRRFCEDLELPKGILLYAERLFLSSPSIMKFTSKSSLIPNYEGRAMAYIVVVLKTLFGLDDITETEISRVVEKINRVASDKEILTGKLFNFCEWQKYIECRKNILINVHFPSKMKYDPECVGTSHLYMRFMSLMRSKRETNVSEANCKYSVLQNLSDALNKCIDKLNDNLIPLKEMELFSPSFTPLQSYTAQLIKNPYYEIPNILKMKFYETKVGYMTKPNSLIELASQCGIKLKVVDCSLHYLEKIVPPFEQPRMPTPEELCKLVKVEHPKHVNKNQIVNKSDNLLDYSHRNRPCKLKVNLKSFKYYSLVSGKRLDSDETSDVEEDGLFDQLLPDGRLDIQNNSDSEEENNLNKVNTKDANYTDNRCVLNKEFFEKCNIKLYNHEIESLSNVKKVKEKYVPSRNTGGKFVKVLPKRHQDVNKKNKNKQIEENVNNDFDELDVDDVTFETHIKKKGCKNINKMMFDNKAFEVPLDNVNLSDSDSNDGNIGNQAHNSFINDSEILFRPYKNYWMYHCIFSRVKGKNFDLFEKELPRNFLWLLNECANIIEMTTEDLYEEVCLIEAYHFSVLKPDNTDKDYSDYQFHDCDSKLYRNKILNKW</sequence>
<evidence type="ECO:0000313" key="12">
    <source>
        <dbReference type="Proteomes" id="UP000695007"/>
    </source>
</evidence>
<gene>
    <name evidence="13" type="primary">LOC105367916</name>
</gene>
<dbReference type="GO" id="GO:0001164">
    <property type="term" value="F:RNA polymerase I core promoter sequence-specific DNA binding"/>
    <property type="evidence" value="ECO:0007669"/>
    <property type="project" value="InterPro"/>
</dbReference>
<feature type="domain" description="Rrn7/TAF1B C-terminal cyclin" evidence="11">
    <location>
        <begin position="339"/>
        <end position="466"/>
    </location>
</feature>
<comment type="subcellular location">
    <subcellularLocation>
        <location evidence="1">Nucleus</location>
        <location evidence="1">Nucleolus</location>
    </subcellularLocation>
</comment>
<evidence type="ECO:0000256" key="5">
    <source>
        <dbReference type="ARBA" id="ARBA00022833"/>
    </source>
</evidence>
<dbReference type="PANTHER" id="PTHR31576:SF2">
    <property type="entry name" value="TATA BOX-BINDING PROTEIN-ASSOCIATED FACTOR RNA POLYMERASE I SUBUNIT B"/>
    <property type="match status" value="1"/>
</dbReference>
<evidence type="ECO:0000256" key="6">
    <source>
        <dbReference type="ARBA" id="ARBA00023015"/>
    </source>
</evidence>
<evidence type="ECO:0000259" key="11">
    <source>
        <dbReference type="Pfam" id="PF20645"/>
    </source>
</evidence>
<dbReference type="GO" id="GO:0008270">
    <property type="term" value="F:zinc ion binding"/>
    <property type="evidence" value="ECO:0007669"/>
    <property type="project" value="UniProtKB-KW"/>
</dbReference>
<dbReference type="GeneID" id="105367916"/>
<dbReference type="AlphaFoldDB" id="A0AAJ7E255"/>
<feature type="region of interest" description="Disordered" evidence="10">
    <location>
        <begin position="142"/>
        <end position="163"/>
    </location>
</feature>
<reference evidence="13" key="1">
    <citation type="submission" date="2025-08" db="UniProtKB">
        <authorList>
            <consortium name="RefSeq"/>
        </authorList>
    </citation>
    <scope>IDENTIFICATION</scope>
</reference>
<dbReference type="GO" id="GO:0005668">
    <property type="term" value="C:RNA polymerase transcription factor SL1 complex"/>
    <property type="evidence" value="ECO:0007669"/>
    <property type="project" value="TreeGrafter"/>
</dbReference>
<keyword evidence="4" id="KW-0863">Zinc-finger</keyword>
<protein>
    <submittedName>
        <fullName evidence="13">TATA box-binding protein-associated factor RNA polymerase I subunit B</fullName>
    </submittedName>
</protein>
<dbReference type="InterPro" id="IPR048538">
    <property type="entry name" value="Rrn7_cyclin_C"/>
</dbReference>
<keyword evidence="3" id="KW-0479">Metal-binding</keyword>
<dbReference type="GO" id="GO:0070860">
    <property type="term" value="C:RNA polymerase I core factor complex"/>
    <property type="evidence" value="ECO:0007669"/>
    <property type="project" value="InterPro"/>
</dbReference>
<dbReference type="Proteomes" id="UP000695007">
    <property type="component" value="Unplaced"/>
</dbReference>
<dbReference type="GO" id="GO:0042790">
    <property type="term" value="P:nucleolar large rRNA transcription by RNA polymerase I"/>
    <property type="evidence" value="ECO:0007669"/>
    <property type="project" value="TreeGrafter"/>
</dbReference>
<keyword evidence="12" id="KW-1185">Reference proteome</keyword>
<dbReference type="InterPro" id="IPR033599">
    <property type="entry name" value="TAF1B/Rrn7"/>
</dbReference>
<evidence type="ECO:0000256" key="2">
    <source>
        <dbReference type="ARBA" id="ARBA00006899"/>
    </source>
</evidence>
<evidence type="ECO:0000256" key="3">
    <source>
        <dbReference type="ARBA" id="ARBA00022723"/>
    </source>
</evidence>
<evidence type="ECO:0000256" key="7">
    <source>
        <dbReference type="ARBA" id="ARBA00023125"/>
    </source>
</evidence>
<dbReference type="PANTHER" id="PTHR31576">
    <property type="entry name" value="TATA BOX-BINDING PROTEIN-ASSOCIATED FACTOR RNA POLYMERASE I SUBUNIT B"/>
    <property type="match status" value="1"/>
</dbReference>
<dbReference type="RefSeq" id="XP_011505076.1">
    <property type="nucleotide sequence ID" value="XM_011506774.1"/>
</dbReference>
<comment type="similarity">
    <text evidence="2">Belongs to the RRN7/TAF1B family.</text>
</comment>
<dbReference type="KEGG" id="csol:105367916"/>
<evidence type="ECO:0000256" key="9">
    <source>
        <dbReference type="ARBA" id="ARBA00023242"/>
    </source>
</evidence>
<accession>A0AAJ7E255</accession>